<dbReference type="RefSeq" id="WP_280629687.1">
    <property type="nucleotide sequence ID" value="NZ_CP123498.1"/>
</dbReference>
<dbReference type="AlphaFoldDB" id="A0AA95GC54"/>
<reference evidence="1" key="1">
    <citation type="submission" date="2023-04" db="EMBL/GenBank/DDBJ databases">
        <title>Genome dynamics across the evolutionary transition to endosymbiosis.</title>
        <authorList>
            <person name="Siozios S."/>
            <person name="Nadal-Jimenez P."/>
            <person name="Azagi T."/>
            <person name="Sprong H."/>
            <person name="Frost C.L."/>
            <person name="Parratt S.R."/>
            <person name="Taylor G."/>
            <person name="Brettell L."/>
            <person name="Lew K.C."/>
            <person name="Croft L."/>
            <person name="King K.C."/>
            <person name="Brockhurst M.A."/>
            <person name="Hypsa V."/>
            <person name="Novakova E."/>
            <person name="Darby A.C."/>
            <person name="Hurst G.D.D."/>
        </authorList>
    </citation>
    <scope>NUCLEOTIDE SEQUENCE</scope>
    <source>
        <strain evidence="1">AIh</strain>
    </source>
</reference>
<proteinExistence type="predicted"/>
<dbReference type="EMBL" id="CP123498">
    <property type="protein sequence ID" value="WGL95982.1"/>
    <property type="molecule type" value="Genomic_DNA"/>
</dbReference>
<sequence>MTVADTERHSAHIAKTYLFNWPTHRKTAPPERFTKAGIISNGGFMATIIYLPKTGRTNSKMRRYEKRGRLMMIRRLEENIRRSKRKFLESIIDKAFGIKESVQKELTQKRKKINTWVNVIADLIVQFKGNVEKKVKDTFNNCCMPQSALYSVKTKRRRPILMSGEVTAKC</sequence>
<evidence type="ECO:0000313" key="2">
    <source>
        <dbReference type="Proteomes" id="UP001177597"/>
    </source>
</evidence>
<dbReference type="Proteomes" id="UP001177597">
    <property type="component" value="Chromosome"/>
</dbReference>
<gene>
    <name evidence="1" type="ORF">QE207_05190</name>
</gene>
<organism evidence="1 2">
    <name type="scientific">Arsenophonus nasoniae</name>
    <name type="common">son-killer infecting Nasonia vitripennis</name>
    <dbReference type="NCBI Taxonomy" id="638"/>
    <lineage>
        <taxon>Bacteria</taxon>
        <taxon>Pseudomonadati</taxon>
        <taxon>Pseudomonadota</taxon>
        <taxon>Gammaproteobacteria</taxon>
        <taxon>Enterobacterales</taxon>
        <taxon>Morganellaceae</taxon>
        <taxon>Arsenophonus</taxon>
    </lineage>
</organism>
<evidence type="ECO:0000313" key="1">
    <source>
        <dbReference type="EMBL" id="WGL95982.1"/>
    </source>
</evidence>
<name>A0AA95GC54_9GAMM</name>
<protein>
    <submittedName>
        <fullName evidence="1">Uncharacterized protein</fullName>
    </submittedName>
</protein>
<accession>A0AA95GC54</accession>